<evidence type="ECO:0000256" key="1">
    <source>
        <dbReference type="ARBA" id="ARBA00001933"/>
    </source>
</evidence>
<feature type="domain" description="Aminotransferase class V" evidence="9">
    <location>
        <begin position="20"/>
        <end position="390"/>
    </location>
</feature>
<dbReference type="PROSITE" id="PS00595">
    <property type="entry name" value="AA_TRANSFER_CLASS_5"/>
    <property type="match status" value="1"/>
</dbReference>
<dbReference type="EMBL" id="JAAZNL010000015">
    <property type="protein sequence ID" value="NMB69840.1"/>
    <property type="molecule type" value="Genomic_DNA"/>
</dbReference>
<comment type="catalytic activity">
    <reaction evidence="6 8">
        <text>(sulfur carrier)-H + L-cysteine = (sulfur carrier)-SH + L-alanine</text>
        <dbReference type="Rhea" id="RHEA:43892"/>
        <dbReference type="Rhea" id="RHEA-COMP:14737"/>
        <dbReference type="Rhea" id="RHEA-COMP:14739"/>
        <dbReference type="ChEBI" id="CHEBI:29917"/>
        <dbReference type="ChEBI" id="CHEBI:35235"/>
        <dbReference type="ChEBI" id="CHEBI:57972"/>
        <dbReference type="ChEBI" id="CHEBI:64428"/>
        <dbReference type="EC" id="2.8.1.7"/>
    </reaction>
</comment>
<dbReference type="EC" id="2.8.1.7" evidence="3 8"/>
<dbReference type="AlphaFoldDB" id="A0A7X9DJW6"/>
<evidence type="ECO:0000256" key="8">
    <source>
        <dbReference type="RuleBase" id="RU004506"/>
    </source>
</evidence>
<comment type="similarity">
    <text evidence="2 8">Belongs to the class-V pyridoxal-phosphate-dependent aminotransferase family. Csd subfamily.</text>
</comment>
<accession>A0A7X9DJW6</accession>
<keyword evidence="5 8" id="KW-0663">Pyridoxal phosphate</keyword>
<dbReference type="PIRSF" id="PIRSF005572">
    <property type="entry name" value="NifS"/>
    <property type="match status" value="1"/>
</dbReference>
<sequence>KEIQKDFPILKREIMGNRLVYLDNAATTQKPCAVIDALVDYYSNHNANVHRGIHTLSEEATELYENARNKVAAFIGASPDEIIFTKGATESLNRVAFEYGLSILKPGDKIVISNVEHHSNLVPWQVLAQKTNATLVYLEVDAEGKISLEDARNVIDSSTKIVAVTHASNVLGTIFPIKEIAQIAKKHGAIVCVDGAQAVPNIKVNMQSLGVDFYCFSGHKILGPTGIGVLWGRKALLEKIPPFEYVGGMIDTVSYDSATWAEVPYRFEAGTPNVADAIGLGAALDYVTALGMDSIREHEIMLNTVALDLLLKIKGVNILGPLNAEERTGLISFTVEGIHGHDIAAVLNSLGIAVRSGHHCAMPYHKKLNISASTRASWYIYNDAEDIKALADGIEKAKQMLG</sequence>
<dbReference type="InterPro" id="IPR015421">
    <property type="entry name" value="PyrdxlP-dep_Trfase_major"/>
</dbReference>
<dbReference type="GO" id="GO:0006534">
    <property type="term" value="P:cysteine metabolic process"/>
    <property type="evidence" value="ECO:0007669"/>
    <property type="project" value="UniProtKB-UniRule"/>
</dbReference>
<evidence type="ECO:0000313" key="11">
    <source>
        <dbReference type="Proteomes" id="UP000526033"/>
    </source>
</evidence>
<feature type="non-terminal residue" evidence="10">
    <location>
        <position position="1"/>
    </location>
</feature>
<evidence type="ECO:0000256" key="7">
    <source>
        <dbReference type="RuleBase" id="RU004504"/>
    </source>
</evidence>
<reference evidence="10 11" key="1">
    <citation type="journal article" date="2020" name="Biotechnol. Biofuels">
        <title>New insights from the biogas microbiome by comprehensive genome-resolved metagenomics of nearly 1600 species originating from multiple anaerobic digesters.</title>
        <authorList>
            <person name="Campanaro S."/>
            <person name="Treu L."/>
            <person name="Rodriguez-R L.M."/>
            <person name="Kovalovszki A."/>
            <person name="Ziels R.M."/>
            <person name="Maus I."/>
            <person name="Zhu X."/>
            <person name="Kougias P.G."/>
            <person name="Basile A."/>
            <person name="Luo G."/>
            <person name="Schluter A."/>
            <person name="Konstantinidis K.T."/>
            <person name="Angelidaki I."/>
        </authorList>
    </citation>
    <scope>NUCLEOTIDE SEQUENCE [LARGE SCALE GENOMIC DNA]</scope>
    <source>
        <strain evidence="10">AS27yjCOA_165</strain>
    </source>
</reference>
<evidence type="ECO:0000256" key="3">
    <source>
        <dbReference type="ARBA" id="ARBA00012239"/>
    </source>
</evidence>
<keyword evidence="4 8" id="KW-0808">Transferase</keyword>
<comment type="function">
    <text evidence="8">Catalyzes the removal of elemental sulfur and selenium atoms from L-cysteine, L-cystine, L-selenocysteine, and L-selenocystine to produce L-alanine.</text>
</comment>
<evidence type="ECO:0000256" key="5">
    <source>
        <dbReference type="ARBA" id="ARBA00022898"/>
    </source>
</evidence>
<dbReference type="InterPro" id="IPR010970">
    <property type="entry name" value="Cys_dSase_SufS"/>
</dbReference>
<dbReference type="Proteomes" id="UP000526033">
    <property type="component" value="Unassembled WGS sequence"/>
</dbReference>
<dbReference type="InterPro" id="IPR015422">
    <property type="entry name" value="PyrdxlP-dep_Trfase_small"/>
</dbReference>
<evidence type="ECO:0000256" key="4">
    <source>
        <dbReference type="ARBA" id="ARBA00022679"/>
    </source>
</evidence>
<dbReference type="SUPFAM" id="SSF53383">
    <property type="entry name" value="PLP-dependent transferases"/>
    <property type="match status" value="1"/>
</dbReference>
<dbReference type="PANTHER" id="PTHR43586:SF8">
    <property type="entry name" value="CYSTEINE DESULFURASE 1, CHLOROPLASTIC"/>
    <property type="match status" value="1"/>
</dbReference>
<name>A0A7X9DJW6_UNCKA</name>
<dbReference type="Gene3D" id="3.90.1150.10">
    <property type="entry name" value="Aspartate Aminotransferase, domain 1"/>
    <property type="match status" value="1"/>
</dbReference>
<dbReference type="InterPro" id="IPR020578">
    <property type="entry name" value="Aminotrans_V_PyrdxlP_BS"/>
</dbReference>
<organism evidence="10 11">
    <name type="scientific">candidate division WWE3 bacterium</name>
    <dbReference type="NCBI Taxonomy" id="2053526"/>
    <lineage>
        <taxon>Bacteria</taxon>
        <taxon>Katanobacteria</taxon>
    </lineage>
</organism>
<proteinExistence type="inferred from homology"/>
<evidence type="ECO:0000256" key="6">
    <source>
        <dbReference type="ARBA" id="ARBA00050776"/>
    </source>
</evidence>
<dbReference type="InterPro" id="IPR016454">
    <property type="entry name" value="Cysteine_dSase"/>
</dbReference>
<evidence type="ECO:0000256" key="2">
    <source>
        <dbReference type="ARBA" id="ARBA00010447"/>
    </source>
</evidence>
<evidence type="ECO:0000313" key="10">
    <source>
        <dbReference type="EMBL" id="NMB69840.1"/>
    </source>
</evidence>
<dbReference type="NCBIfam" id="TIGR01979">
    <property type="entry name" value="sufS"/>
    <property type="match status" value="1"/>
</dbReference>
<dbReference type="GO" id="GO:0031071">
    <property type="term" value="F:cysteine desulfurase activity"/>
    <property type="evidence" value="ECO:0007669"/>
    <property type="project" value="UniProtKB-UniRule"/>
</dbReference>
<gene>
    <name evidence="10" type="ORF">GYA27_01380</name>
</gene>
<comment type="caution">
    <text evidence="10">The sequence shown here is derived from an EMBL/GenBank/DDBJ whole genome shotgun (WGS) entry which is preliminary data.</text>
</comment>
<dbReference type="Pfam" id="PF00266">
    <property type="entry name" value="Aminotran_5"/>
    <property type="match status" value="1"/>
</dbReference>
<dbReference type="CDD" id="cd06453">
    <property type="entry name" value="SufS_like"/>
    <property type="match status" value="1"/>
</dbReference>
<protein>
    <recommendedName>
        <fullName evidence="3 8">Cysteine desulfurase</fullName>
        <ecNumber evidence="3 8">2.8.1.7</ecNumber>
    </recommendedName>
</protein>
<dbReference type="InterPro" id="IPR000192">
    <property type="entry name" value="Aminotrans_V_dom"/>
</dbReference>
<dbReference type="GO" id="GO:0030170">
    <property type="term" value="F:pyridoxal phosphate binding"/>
    <property type="evidence" value="ECO:0007669"/>
    <property type="project" value="UniProtKB-UniRule"/>
</dbReference>
<dbReference type="PANTHER" id="PTHR43586">
    <property type="entry name" value="CYSTEINE DESULFURASE"/>
    <property type="match status" value="1"/>
</dbReference>
<dbReference type="InterPro" id="IPR015424">
    <property type="entry name" value="PyrdxlP-dep_Trfase"/>
</dbReference>
<comment type="cofactor">
    <cofactor evidence="1 7">
        <name>pyridoxal 5'-phosphate</name>
        <dbReference type="ChEBI" id="CHEBI:597326"/>
    </cofactor>
</comment>
<dbReference type="Gene3D" id="3.40.640.10">
    <property type="entry name" value="Type I PLP-dependent aspartate aminotransferase-like (Major domain)"/>
    <property type="match status" value="1"/>
</dbReference>
<evidence type="ECO:0000259" key="9">
    <source>
        <dbReference type="Pfam" id="PF00266"/>
    </source>
</evidence>